<evidence type="ECO:0000313" key="1">
    <source>
        <dbReference type="EMBL" id="DAE02524.1"/>
    </source>
</evidence>
<protein>
    <submittedName>
        <fullName evidence="1">Uncharacterized protein</fullName>
    </submittedName>
</protein>
<accession>A0A8S5P8J8</accession>
<proteinExistence type="predicted"/>
<organism evidence="1">
    <name type="scientific">Siphoviridae sp. ctmYS12</name>
    <dbReference type="NCBI Taxonomy" id="2825652"/>
    <lineage>
        <taxon>Viruses</taxon>
        <taxon>Duplodnaviria</taxon>
        <taxon>Heunggongvirae</taxon>
        <taxon>Uroviricota</taxon>
        <taxon>Caudoviricetes</taxon>
    </lineage>
</organism>
<reference evidence="1" key="1">
    <citation type="journal article" date="2021" name="Proc. Natl. Acad. Sci. U.S.A.">
        <title>A Catalog of Tens of Thousands of Viruses from Human Metagenomes Reveals Hidden Associations with Chronic Diseases.</title>
        <authorList>
            <person name="Tisza M.J."/>
            <person name="Buck C.B."/>
        </authorList>
    </citation>
    <scope>NUCLEOTIDE SEQUENCE</scope>
    <source>
        <strain evidence="1">CtmYS12</strain>
    </source>
</reference>
<sequence length="38" mass="4507">MTEENYTLLFPYMYDSVNMNERILQQSFVYLGGGEICH</sequence>
<name>A0A8S5P8J8_9CAUD</name>
<dbReference type="EMBL" id="BK015347">
    <property type="protein sequence ID" value="DAE02524.1"/>
    <property type="molecule type" value="Genomic_DNA"/>
</dbReference>